<dbReference type="EC" id="3.1.26.4" evidence="6 14"/>
<feature type="binding site" evidence="14 15">
    <location>
        <position position="16"/>
    </location>
    <ligand>
        <name>a divalent metal cation</name>
        <dbReference type="ChEBI" id="CHEBI:60240"/>
    </ligand>
</feature>
<dbReference type="SUPFAM" id="SSF53098">
    <property type="entry name" value="Ribonuclease H-like"/>
    <property type="match status" value="1"/>
</dbReference>
<accession>A0ABV7EVE2</accession>
<dbReference type="NCBIfam" id="NF000596">
    <property type="entry name" value="PRK00015.1-4"/>
    <property type="match status" value="1"/>
</dbReference>
<keyword evidence="8 14" id="KW-0963">Cytoplasm</keyword>
<evidence type="ECO:0000256" key="11">
    <source>
        <dbReference type="ARBA" id="ARBA00022759"/>
    </source>
</evidence>
<dbReference type="InterPro" id="IPR036397">
    <property type="entry name" value="RNaseH_sf"/>
</dbReference>
<comment type="caution">
    <text evidence="18">The sequence shown here is derived from an EMBL/GenBank/DDBJ whole genome shotgun (WGS) entry which is preliminary data.</text>
</comment>
<organism evidence="18 19">
    <name type="scientific">Salinisphaera aquimarina</name>
    <dbReference type="NCBI Taxonomy" id="2094031"/>
    <lineage>
        <taxon>Bacteria</taxon>
        <taxon>Pseudomonadati</taxon>
        <taxon>Pseudomonadota</taxon>
        <taxon>Gammaproteobacteria</taxon>
        <taxon>Salinisphaerales</taxon>
        <taxon>Salinisphaeraceae</taxon>
        <taxon>Salinisphaera</taxon>
    </lineage>
</organism>
<comment type="function">
    <text evidence="3 14 16">Endonuclease that specifically degrades the RNA of RNA-DNA hybrids.</text>
</comment>
<evidence type="ECO:0000256" key="2">
    <source>
        <dbReference type="ARBA" id="ARBA00001946"/>
    </source>
</evidence>
<protein>
    <recommendedName>
        <fullName evidence="7 14">Ribonuclease HII</fullName>
        <shortName evidence="14">RNase HII</shortName>
        <ecNumber evidence="6 14">3.1.26.4</ecNumber>
    </recommendedName>
</protein>
<evidence type="ECO:0000256" key="4">
    <source>
        <dbReference type="ARBA" id="ARBA00004496"/>
    </source>
</evidence>
<feature type="domain" description="RNase H type-2" evidence="17">
    <location>
        <begin position="9"/>
        <end position="198"/>
    </location>
</feature>
<evidence type="ECO:0000256" key="8">
    <source>
        <dbReference type="ARBA" id="ARBA00022490"/>
    </source>
</evidence>
<dbReference type="HAMAP" id="MF_00052_B">
    <property type="entry name" value="RNase_HII_B"/>
    <property type="match status" value="1"/>
</dbReference>
<gene>
    <name evidence="14 18" type="primary">rnhB</name>
    <name evidence="18" type="ORF">ACFOSU_16825</name>
</gene>
<dbReference type="Gene3D" id="3.30.420.10">
    <property type="entry name" value="Ribonuclease H-like superfamily/Ribonuclease H"/>
    <property type="match status" value="1"/>
</dbReference>
<comment type="subcellular location">
    <subcellularLocation>
        <location evidence="4 14">Cytoplasm</location>
    </subcellularLocation>
</comment>
<dbReference type="InterPro" id="IPR001352">
    <property type="entry name" value="RNase_HII/HIII"/>
</dbReference>
<evidence type="ECO:0000256" key="7">
    <source>
        <dbReference type="ARBA" id="ARBA00019179"/>
    </source>
</evidence>
<dbReference type="EMBL" id="JBHRSS010000008">
    <property type="protein sequence ID" value="MFC3105537.1"/>
    <property type="molecule type" value="Genomic_DNA"/>
</dbReference>
<dbReference type="RefSeq" id="WP_380691076.1">
    <property type="nucleotide sequence ID" value="NZ_JBHRSS010000008.1"/>
</dbReference>
<evidence type="ECO:0000256" key="14">
    <source>
        <dbReference type="HAMAP-Rule" id="MF_00052"/>
    </source>
</evidence>
<feature type="binding site" evidence="14 15">
    <location>
        <position position="15"/>
    </location>
    <ligand>
        <name>a divalent metal cation</name>
        <dbReference type="ChEBI" id="CHEBI:60240"/>
    </ligand>
</feature>
<keyword evidence="13 14" id="KW-0464">Manganese</keyword>
<proteinExistence type="inferred from homology"/>
<dbReference type="GO" id="GO:0004523">
    <property type="term" value="F:RNA-DNA hybrid ribonuclease activity"/>
    <property type="evidence" value="ECO:0007669"/>
    <property type="project" value="UniProtKB-EC"/>
</dbReference>
<evidence type="ECO:0000256" key="12">
    <source>
        <dbReference type="ARBA" id="ARBA00022801"/>
    </source>
</evidence>
<evidence type="ECO:0000259" key="17">
    <source>
        <dbReference type="PROSITE" id="PS51975"/>
    </source>
</evidence>
<evidence type="ECO:0000256" key="5">
    <source>
        <dbReference type="ARBA" id="ARBA00007383"/>
    </source>
</evidence>
<reference evidence="19" key="1">
    <citation type="journal article" date="2019" name="Int. J. Syst. Evol. Microbiol.">
        <title>The Global Catalogue of Microorganisms (GCM) 10K type strain sequencing project: providing services to taxonomists for standard genome sequencing and annotation.</title>
        <authorList>
            <consortium name="The Broad Institute Genomics Platform"/>
            <consortium name="The Broad Institute Genome Sequencing Center for Infectious Disease"/>
            <person name="Wu L."/>
            <person name="Ma J."/>
        </authorList>
    </citation>
    <scope>NUCLEOTIDE SEQUENCE [LARGE SCALE GENOMIC DNA]</scope>
    <source>
        <strain evidence="19">KCTC 52640</strain>
    </source>
</reference>
<dbReference type="NCBIfam" id="NF000595">
    <property type="entry name" value="PRK00015.1-3"/>
    <property type="match status" value="1"/>
</dbReference>
<dbReference type="InterPro" id="IPR024567">
    <property type="entry name" value="RNase_HII/HIII_dom"/>
</dbReference>
<evidence type="ECO:0000256" key="13">
    <source>
        <dbReference type="ARBA" id="ARBA00023211"/>
    </source>
</evidence>
<dbReference type="InterPro" id="IPR012337">
    <property type="entry name" value="RNaseH-like_sf"/>
</dbReference>
<dbReference type="Pfam" id="PF01351">
    <property type="entry name" value="RNase_HII"/>
    <property type="match status" value="1"/>
</dbReference>
<dbReference type="PANTHER" id="PTHR10954:SF18">
    <property type="entry name" value="RIBONUCLEASE HII"/>
    <property type="match status" value="1"/>
</dbReference>
<keyword evidence="19" id="KW-1185">Reference proteome</keyword>
<evidence type="ECO:0000256" key="9">
    <source>
        <dbReference type="ARBA" id="ARBA00022722"/>
    </source>
</evidence>
<name>A0ABV7EVE2_9GAMM</name>
<evidence type="ECO:0000256" key="10">
    <source>
        <dbReference type="ARBA" id="ARBA00022723"/>
    </source>
</evidence>
<keyword evidence="10 14" id="KW-0479">Metal-binding</keyword>
<evidence type="ECO:0000313" key="19">
    <source>
        <dbReference type="Proteomes" id="UP001595462"/>
    </source>
</evidence>
<evidence type="ECO:0000256" key="15">
    <source>
        <dbReference type="PROSITE-ProRule" id="PRU01319"/>
    </source>
</evidence>
<evidence type="ECO:0000256" key="6">
    <source>
        <dbReference type="ARBA" id="ARBA00012180"/>
    </source>
</evidence>
<comment type="similarity">
    <text evidence="5 14 16">Belongs to the RNase HII family.</text>
</comment>
<comment type="cofactor">
    <cofactor evidence="14 15">
        <name>Mn(2+)</name>
        <dbReference type="ChEBI" id="CHEBI:29035"/>
    </cofactor>
    <cofactor evidence="14 15">
        <name>Mg(2+)</name>
        <dbReference type="ChEBI" id="CHEBI:18420"/>
    </cofactor>
    <text evidence="14 15">Manganese or magnesium. Binds 1 divalent metal ion per monomer in the absence of substrate. May bind a second metal ion after substrate binding.</text>
</comment>
<dbReference type="CDD" id="cd07182">
    <property type="entry name" value="RNase_HII_bacteria_HII_like"/>
    <property type="match status" value="1"/>
</dbReference>
<dbReference type="InterPro" id="IPR022898">
    <property type="entry name" value="RNase_HII"/>
</dbReference>
<dbReference type="Proteomes" id="UP001595462">
    <property type="component" value="Unassembled WGS sequence"/>
</dbReference>
<evidence type="ECO:0000256" key="3">
    <source>
        <dbReference type="ARBA" id="ARBA00004065"/>
    </source>
</evidence>
<feature type="binding site" evidence="14 15">
    <location>
        <position position="107"/>
    </location>
    <ligand>
        <name>a divalent metal cation</name>
        <dbReference type="ChEBI" id="CHEBI:60240"/>
    </ligand>
</feature>
<keyword evidence="9 14" id="KW-0540">Nuclease</keyword>
<evidence type="ECO:0000256" key="1">
    <source>
        <dbReference type="ARBA" id="ARBA00000077"/>
    </source>
</evidence>
<evidence type="ECO:0000256" key="16">
    <source>
        <dbReference type="RuleBase" id="RU003515"/>
    </source>
</evidence>
<comment type="catalytic activity">
    <reaction evidence="1 14 15 16">
        <text>Endonucleolytic cleavage to 5'-phosphomonoester.</text>
        <dbReference type="EC" id="3.1.26.4"/>
    </reaction>
</comment>
<dbReference type="PANTHER" id="PTHR10954">
    <property type="entry name" value="RIBONUCLEASE H2 SUBUNIT A"/>
    <property type="match status" value="1"/>
</dbReference>
<evidence type="ECO:0000313" key="18">
    <source>
        <dbReference type="EMBL" id="MFC3105537.1"/>
    </source>
</evidence>
<comment type="cofactor">
    <cofactor evidence="2">
        <name>Mg(2+)</name>
        <dbReference type="ChEBI" id="CHEBI:18420"/>
    </cofactor>
</comment>
<keyword evidence="11 14" id="KW-0255">Endonuclease</keyword>
<dbReference type="PROSITE" id="PS51975">
    <property type="entry name" value="RNASE_H_2"/>
    <property type="match status" value="1"/>
</dbReference>
<sequence length="205" mass="21677">MTGERFACPCVAGVDEVGRGPLAGPVVAAAVILPARPLLRGLADSKALSAAERDALDIRIRERALAWALGEASVEEIDSLNILQASLLAMRRAVAALSITPFAAWVDGNTWPRLAMPTRTVIGGDARVPAISAASIIAKVARDAQMVALDAQYPGYGLARHKGYGTAVHRQALESLGVTPIHRRSFAPVARILSAVQRPPDYTLE</sequence>
<keyword evidence="12 14" id="KW-0378">Hydrolase</keyword>